<reference evidence="1 2" key="1">
    <citation type="submission" date="2019-12" db="EMBL/GenBank/DDBJ databases">
        <authorList>
            <person name="Lee S.D."/>
        </authorList>
    </citation>
    <scope>NUCLEOTIDE SEQUENCE [LARGE SCALE GENOMIC DNA]</scope>
    <source>
        <strain evidence="1 2">GH1-50</strain>
    </source>
</reference>
<dbReference type="RefSeq" id="WP_160765396.1">
    <property type="nucleotide sequence ID" value="NZ_WUPT01000003.1"/>
</dbReference>
<name>A0A7C9MYV9_9RHOB</name>
<reference evidence="1 2" key="2">
    <citation type="submission" date="2020-03" db="EMBL/GenBank/DDBJ databases">
        <title>Kangsaoukella pontilimi gen. nov., sp. nov., a new member of the family Rhodobacteraceae isolated from a tidal mudflat.</title>
        <authorList>
            <person name="Kim I.S."/>
        </authorList>
    </citation>
    <scope>NUCLEOTIDE SEQUENCE [LARGE SCALE GENOMIC DNA]</scope>
    <source>
        <strain evidence="1 2">GH1-50</strain>
    </source>
</reference>
<gene>
    <name evidence="1" type="ORF">GQ651_16630</name>
</gene>
<dbReference type="Gene3D" id="3.20.20.80">
    <property type="entry name" value="Glycosidases"/>
    <property type="match status" value="1"/>
</dbReference>
<accession>A0A7C9MYV9</accession>
<evidence type="ECO:0000313" key="1">
    <source>
        <dbReference type="EMBL" id="MXQ09474.1"/>
    </source>
</evidence>
<protein>
    <submittedName>
        <fullName evidence="1">Uncharacterized protein</fullName>
    </submittedName>
</protein>
<proteinExistence type="predicted"/>
<organism evidence="1 2">
    <name type="scientific">Kangsaoukella pontilimi</name>
    <dbReference type="NCBI Taxonomy" id="2691042"/>
    <lineage>
        <taxon>Bacteria</taxon>
        <taxon>Pseudomonadati</taxon>
        <taxon>Pseudomonadota</taxon>
        <taxon>Alphaproteobacteria</taxon>
        <taxon>Rhodobacterales</taxon>
        <taxon>Paracoccaceae</taxon>
        <taxon>Kangsaoukella</taxon>
    </lineage>
</organism>
<dbReference type="EMBL" id="WUPT01000003">
    <property type="protein sequence ID" value="MXQ09474.1"/>
    <property type="molecule type" value="Genomic_DNA"/>
</dbReference>
<keyword evidence="2" id="KW-1185">Reference proteome</keyword>
<comment type="caution">
    <text evidence="1">The sequence shown here is derived from an EMBL/GenBank/DDBJ whole genome shotgun (WGS) entry which is preliminary data.</text>
</comment>
<dbReference type="AlphaFoldDB" id="A0A7C9MYV9"/>
<evidence type="ECO:0000313" key="2">
    <source>
        <dbReference type="Proteomes" id="UP000480350"/>
    </source>
</evidence>
<sequence>MPLAVQLTTGTGSYANPTEALTDQLFGVRYISYRNVQRFLDQTEDTNVGLIVWPGGTLAEIRDDRFGFEFDGLQNPDNNKPALGDMMETALAQDASLSVVLPTARYVDDLSGLQADLSRFLETLLSGDLGHLPKELIFEVGSEYYAHFDGPYAASQYGAVADVMITEIAQALNDPSVNLIEADVTIAIQAGKTLEDDIQIRDALSDFSSAAVDTLIHHRFAYQPQGIDSRIDELELILDAWNEDTGTEVDLFVSAWNTVTLTRNGVLKDYLEYKASHGVDLDASDVDLQGRTTSEFEAYWQDTLDQAAYGQEHAAYILESFSSYAEAGADAAAHYGTDLIHPGRTSWSESGEAYDFVGAEMLEMIYESVDGTHVLSSDGDYDPKALATTYGFENEDKLIVFVAAGDRAPGEVNLEIANLGCVYKEVWAERLTGETPEDWMSIFGIADNAAVDESPEAETYAIGVREAFSPTATENGLSFSLDSPHEVIRLAFAKTEAGATEISSWSTGTPTELSEENPYDGLPLLPCADQAGALPMESHELESNAALLMVDAASGGSGIGLLLLLLMFL</sequence>
<dbReference type="Proteomes" id="UP000480350">
    <property type="component" value="Unassembled WGS sequence"/>
</dbReference>